<dbReference type="GO" id="GO:0015385">
    <property type="term" value="F:sodium:proton antiporter activity"/>
    <property type="evidence" value="ECO:0007669"/>
    <property type="project" value="InterPro"/>
</dbReference>
<keyword evidence="10 13" id="KW-0406">Ion transport</keyword>
<organism evidence="16 17">
    <name type="scientific">Brachionus plicatilis</name>
    <name type="common">Marine rotifer</name>
    <name type="synonym">Brachionus muelleri</name>
    <dbReference type="NCBI Taxonomy" id="10195"/>
    <lineage>
        <taxon>Eukaryota</taxon>
        <taxon>Metazoa</taxon>
        <taxon>Spiralia</taxon>
        <taxon>Gnathifera</taxon>
        <taxon>Rotifera</taxon>
        <taxon>Eurotatoria</taxon>
        <taxon>Monogononta</taxon>
        <taxon>Pseudotrocha</taxon>
        <taxon>Ploima</taxon>
        <taxon>Brachionidae</taxon>
        <taxon>Brachionus</taxon>
    </lineage>
</organism>
<dbReference type="STRING" id="10195.A0A3M7T584"/>
<name>A0A3M7T584_BRAPC</name>
<feature type="transmembrane region" description="Helical" evidence="14">
    <location>
        <begin position="56"/>
        <end position="73"/>
    </location>
</feature>
<comment type="subcellular location">
    <subcellularLocation>
        <location evidence="2">Cell membrane</location>
        <topology evidence="2">Multi-pass membrane protein</topology>
    </subcellularLocation>
    <subcellularLocation>
        <location evidence="1">Recycling endosome membrane</location>
        <topology evidence="1">Multi-pass membrane protein</topology>
    </subcellularLocation>
</comment>
<dbReference type="PANTHER" id="PTHR10110">
    <property type="entry name" value="SODIUM/HYDROGEN EXCHANGER"/>
    <property type="match status" value="1"/>
</dbReference>
<dbReference type="PANTHER" id="PTHR10110:SF187">
    <property type="entry name" value="SODIUM_HYDROGEN EXCHANGER"/>
    <property type="match status" value="1"/>
</dbReference>
<evidence type="ECO:0000256" key="13">
    <source>
        <dbReference type="RuleBase" id="RU003722"/>
    </source>
</evidence>
<sequence length="590" mass="66954">KNQINQIIREEETKRETHEHIVDSVDLFLFLSLLILVILTIWFLKHKKFKYVHETGLAIFYGSIFGALIRYVFKDNQKRSIFFTPANLTLNSIDDLPEYVYMSIPNLTQNFVYKFKEPSSDTSSMVSRDFEEKVTFNPETFFNILLPPIIFQAGYSMKRKQFFKNFGAILMFALIGTTISSFVIGGLMYWVVSWQKSLGYMKFLDCLLFGSIVSATDPVTTLSIFSDQNLDLSLYSLIFGESVLNDAVSLILVQQIEKFSGNSLEAGQFFRAIGSFFVIFLGSILVGSLVGCTNAILTKFTKIKHHPSLETALFILISYSAFYASEAIGLSGIVTMLIAGIFQAHYTFNNLSVDSKFQTRQIFHLISFLSENFIFIYIGISMFTFRNHQWEAGFILPSLIVILFGRAVNIYPLSYLINLTRSSSNKIKLKNQNLMFFSGLRGALAFGLAIRNTSTSSRQLILTTTSVIVIITVVFFGGMTKKVIELLNIESADSTADKVDKDKNQKIKGKFKAFLSKLVIFKLLRSLDKKFVKPFLTNSRPTLIDNLPNKLLPIARLLTTIEQIEENDGFNEENFLINDSRGQFENISIN</sequence>
<dbReference type="EMBL" id="REGN01000289">
    <property type="protein sequence ID" value="RNA42988.1"/>
    <property type="molecule type" value="Genomic_DNA"/>
</dbReference>
<reference evidence="16 17" key="1">
    <citation type="journal article" date="2018" name="Sci. Rep.">
        <title>Genomic signatures of local adaptation to the degree of environmental predictability in rotifers.</title>
        <authorList>
            <person name="Franch-Gras L."/>
            <person name="Hahn C."/>
            <person name="Garcia-Roger E.M."/>
            <person name="Carmona M.J."/>
            <person name="Serra M."/>
            <person name="Gomez A."/>
        </authorList>
    </citation>
    <scope>NUCLEOTIDE SEQUENCE [LARGE SCALE GENOMIC DNA]</scope>
    <source>
        <strain evidence="16">HYR1</strain>
    </source>
</reference>
<dbReference type="InterPro" id="IPR004709">
    <property type="entry name" value="NaH_exchanger"/>
</dbReference>
<dbReference type="Pfam" id="PF00999">
    <property type="entry name" value="Na_H_Exchanger"/>
    <property type="match status" value="1"/>
</dbReference>
<dbReference type="GO" id="GO:0005886">
    <property type="term" value="C:plasma membrane"/>
    <property type="evidence" value="ECO:0007669"/>
    <property type="project" value="UniProtKB-SubCell"/>
</dbReference>
<evidence type="ECO:0000256" key="7">
    <source>
        <dbReference type="ARBA" id="ARBA00022753"/>
    </source>
</evidence>
<evidence type="ECO:0000313" key="16">
    <source>
        <dbReference type="EMBL" id="RNA42988.1"/>
    </source>
</evidence>
<feature type="transmembrane region" description="Helical" evidence="14">
    <location>
        <begin position="166"/>
        <end position="192"/>
    </location>
</feature>
<feature type="transmembrane region" description="Helical" evidence="14">
    <location>
        <begin position="392"/>
        <end position="413"/>
    </location>
</feature>
<dbReference type="GO" id="GO:0015386">
    <property type="term" value="F:potassium:proton antiporter activity"/>
    <property type="evidence" value="ECO:0007669"/>
    <property type="project" value="TreeGrafter"/>
</dbReference>
<feature type="transmembrane region" description="Helical" evidence="14">
    <location>
        <begin position="362"/>
        <end position="380"/>
    </location>
</feature>
<evidence type="ECO:0000256" key="8">
    <source>
        <dbReference type="ARBA" id="ARBA00022989"/>
    </source>
</evidence>
<dbReference type="InterPro" id="IPR006153">
    <property type="entry name" value="Cation/H_exchanger_TM"/>
</dbReference>
<dbReference type="NCBIfam" id="TIGR00840">
    <property type="entry name" value="b_cpa1"/>
    <property type="match status" value="1"/>
</dbReference>
<keyword evidence="8 14" id="KW-1133">Transmembrane helix</keyword>
<keyword evidence="17" id="KW-1185">Reference proteome</keyword>
<proteinExistence type="inferred from homology"/>
<evidence type="ECO:0000256" key="6">
    <source>
        <dbReference type="ARBA" id="ARBA00022692"/>
    </source>
</evidence>
<dbReference type="GO" id="GO:0055038">
    <property type="term" value="C:recycling endosome membrane"/>
    <property type="evidence" value="ECO:0007669"/>
    <property type="project" value="UniProtKB-SubCell"/>
</dbReference>
<feature type="transmembrane region" description="Helical" evidence="14">
    <location>
        <begin position="21"/>
        <end position="44"/>
    </location>
</feature>
<dbReference type="AlphaFoldDB" id="A0A3M7T584"/>
<dbReference type="OrthoDB" id="196264at2759"/>
<evidence type="ECO:0000313" key="17">
    <source>
        <dbReference type="Proteomes" id="UP000276133"/>
    </source>
</evidence>
<keyword evidence="12 13" id="KW-0739">Sodium transport</keyword>
<dbReference type="PRINTS" id="PR01084">
    <property type="entry name" value="NAHEXCHNGR"/>
</dbReference>
<evidence type="ECO:0000256" key="12">
    <source>
        <dbReference type="ARBA" id="ARBA00023201"/>
    </source>
</evidence>
<dbReference type="PRINTS" id="PR01088">
    <property type="entry name" value="NAHEXCHNGR6"/>
</dbReference>
<feature type="non-terminal residue" evidence="16">
    <location>
        <position position="1"/>
    </location>
</feature>
<dbReference type="GO" id="GO:0098719">
    <property type="term" value="P:sodium ion import across plasma membrane"/>
    <property type="evidence" value="ECO:0007669"/>
    <property type="project" value="TreeGrafter"/>
</dbReference>
<keyword evidence="13" id="KW-0050">Antiport</keyword>
<dbReference type="Proteomes" id="UP000276133">
    <property type="component" value="Unassembled WGS sequence"/>
</dbReference>
<evidence type="ECO:0000256" key="4">
    <source>
        <dbReference type="ARBA" id="ARBA00022448"/>
    </source>
</evidence>
<keyword evidence="6 13" id="KW-0812">Transmembrane</keyword>
<evidence type="ECO:0000256" key="11">
    <source>
        <dbReference type="ARBA" id="ARBA00023136"/>
    </source>
</evidence>
<keyword evidence="9" id="KW-0915">Sodium</keyword>
<comment type="similarity">
    <text evidence="3 13">Belongs to the monovalent cation:proton antiporter 1 (CPA1) transporter (TC 2.A.36) family.</text>
</comment>
<evidence type="ECO:0000256" key="5">
    <source>
        <dbReference type="ARBA" id="ARBA00022475"/>
    </source>
</evidence>
<evidence type="ECO:0000256" key="9">
    <source>
        <dbReference type="ARBA" id="ARBA00023053"/>
    </source>
</evidence>
<protein>
    <recommendedName>
        <fullName evidence="13">Sodium/hydrogen exchanger</fullName>
    </recommendedName>
</protein>
<dbReference type="Gene3D" id="6.10.140.1330">
    <property type="match status" value="1"/>
</dbReference>
<keyword evidence="5" id="KW-1003">Cell membrane</keyword>
<accession>A0A3M7T584</accession>
<gene>
    <name evidence="16" type="ORF">BpHYR1_008501</name>
</gene>
<evidence type="ECO:0000256" key="3">
    <source>
        <dbReference type="ARBA" id="ARBA00007367"/>
    </source>
</evidence>
<evidence type="ECO:0000256" key="14">
    <source>
        <dbReference type="SAM" id="Phobius"/>
    </source>
</evidence>
<evidence type="ECO:0000256" key="10">
    <source>
        <dbReference type="ARBA" id="ARBA00023065"/>
    </source>
</evidence>
<feature type="transmembrane region" description="Helical" evidence="14">
    <location>
        <begin position="460"/>
        <end position="479"/>
    </location>
</feature>
<dbReference type="InterPro" id="IPR002090">
    <property type="entry name" value="NHE-6/7/9"/>
</dbReference>
<dbReference type="InterPro" id="IPR018422">
    <property type="entry name" value="Cation/H_exchanger_CPA1"/>
</dbReference>
<keyword evidence="4 13" id="KW-0813">Transport</keyword>
<feature type="transmembrane region" description="Helical" evidence="14">
    <location>
        <begin position="273"/>
        <end position="297"/>
    </location>
</feature>
<evidence type="ECO:0000259" key="15">
    <source>
        <dbReference type="Pfam" id="PF00999"/>
    </source>
</evidence>
<feature type="domain" description="Cation/H+ exchanger transmembrane" evidence="15">
    <location>
        <begin position="36"/>
        <end position="483"/>
    </location>
</feature>
<feature type="transmembrane region" description="Helical" evidence="14">
    <location>
        <begin position="317"/>
        <end position="342"/>
    </location>
</feature>
<keyword evidence="7" id="KW-0967">Endosome</keyword>
<keyword evidence="11 14" id="KW-0472">Membrane</keyword>
<dbReference type="GO" id="GO:0051453">
    <property type="term" value="P:regulation of intracellular pH"/>
    <property type="evidence" value="ECO:0007669"/>
    <property type="project" value="TreeGrafter"/>
</dbReference>
<evidence type="ECO:0000256" key="1">
    <source>
        <dbReference type="ARBA" id="ARBA00004195"/>
    </source>
</evidence>
<evidence type="ECO:0000256" key="2">
    <source>
        <dbReference type="ARBA" id="ARBA00004651"/>
    </source>
</evidence>
<comment type="caution">
    <text evidence="16">The sequence shown here is derived from an EMBL/GenBank/DDBJ whole genome shotgun (WGS) entry which is preliminary data.</text>
</comment>